<dbReference type="KEGG" id="das:Daes_3179"/>
<dbReference type="GO" id="GO:0051539">
    <property type="term" value="F:4 iron, 4 sulfur cluster binding"/>
    <property type="evidence" value="ECO:0007669"/>
    <property type="project" value="UniProtKB-KW"/>
</dbReference>
<comment type="subunit">
    <text evidence="4">Heterodimer of a large and a small subunit.</text>
</comment>
<dbReference type="PROSITE" id="PS51318">
    <property type="entry name" value="TAT"/>
    <property type="match status" value="1"/>
</dbReference>
<evidence type="ECO:0000256" key="10">
    <source>
        <dbReference type="ARBA" id="ARBA00023004"/>
    </source>
</evidence>
<dbReference type="GO" id="GO:0043546">
    <property type="term" value="F:molybdopterin cofactor binding"/>
    <property type="evidence" value="ECO:0007669"/>
    <property type="project" value="InterPro"/>
</dbReference>
<dbReference type="Gene3D" id="2.20.25.90">
    <property type="entry name" value="ADC-like domains"/>
    <property type="match status" value="1"/>
</dbReference>
<reference evidence="13 14" key="2">
    <citation type="journal article" date="2014" name="Genome Announc.">
        <title>Complete Genome Sequence of the Subsurface, Mesophilic Sulfate-Reducing Bacterium Desulfovibrio aespoeensis Aspo-2.</title>
        <authorList>
            <person name="Pedersen K."/>
            <person name="Bengtsson A."/>
            <person name="Edlund J."/>
            <person name="Rabe L."/>
            <person name="Hazen T."/>
            <person name="Chakraborty R."/>
            <person name="Goodwin L."/>
            <person name="Shapiro N."/>
        </authorList>
    </citation>
    <scope>NUCLEOTIDE SEQUENCE [LARGE SCALE GENOMIC DNA]</scope>
    <source>
        <strain evidence="14">ATCC 700646 / DSM 10631 / Aspo-2</strain>
    </source>
</reference>
<evidence type="ECO:0000313" key="14">
    <source>
        <dbReference type="Proteomes" id="UP000002191"/>
    </source>
</evidence>
<evidence type="ECO:0000256" key="8">
    <source>
        <dbReference type="ARBA" id="ARBA00022729"/>
    </source>
</evidence>
<dbReference type="Gene3D" id="2.40.40.20">
    <property type="match status" value="1"/>
</dbReference>
<evidence type="ECO:0000256" key="7">
    <source>
        <dbReference type="ARBA" id="ARBA00022723"/>
    </source>
</evidence>
<dbReference type="InterPro" id="IPR006656">
    <property type="entry name" value="Mopterin_OxRdtase"/>
</dbReference>
<dbReference type="InterPro" id="IPR009010">
    <property type="entry name" value="Asp_de-COase-like_dom_sf"/>
</dbReference>
<dbReference type="Gene3D" id="3.40.50.740">
    <property type="match status" value="1"/>
</dbReference>
<dbReference type="InterPro" id="IPR019546">
    <property type="entry name" value="TAT_signal_bac_arc"/>
</dbReference>
<comment type="similarity">
    <text evidence="3">Belongs to the prokaryotic molybdopterin-containing oxidoreductase family.</text>
</comment>
<dbReference type="HOGENOM" id="CLU_000422_13_3_7"/>
<dbReference type="PROSITE" id="PS00932">
    <property type="entry name" value="MOLYBDOPTERIN_PROK_3"/>
    <property type="match status" value="1"/>
</dbReference>
<dbReference type="GO" id="GO:0046872">
    <property type="term" value="F:metal ion binding"/>
    <property type="evidence" value="ECO:0007669"/>
    <property type="project" value="UniProtKB-KW"/>
</dbReference>
<comment type="subcellular location">
    <subcellularLocation>
        <location evidence="2">Periplasm</location>
    </subcellularLocation>
</comment>
<dbReference type="Gene3D" id="3.30.2070.10">
    <property type="entry name" value="Formate dehydrogenase/DMSO reductase"/>
    <property type="match status" value="1"/>
</dbReference>
<keyword evidence="8" id="KW-0732">Signal</keyword>
<feature type="domain" description="4Fe-4S Mo/W bis-MGD-type" evidence="12">
    <location>
        <begin position="50"/>
        <end position="106"/>
    </location>
</feature>
<protein>
    <submittedName>
        <fullName evidence="13">Molybdopterin oxidoreductase</fullName>
    </submittedName>
</protein>
<dbReference type="CDD" id="cd02755">
    <property type="entry name" value="MopB_Thiosulfate-R-like"/>
    <property type="match status" value="1"/>
</dbReference>
<keyword evidence="5" id="KW-0004">4Fe-4S</keyword>
<dbReference type="eggNOG" id="COG0243">
    <property type="taxonomic scope" value="Bacteria"/>
</dbReference>
<keyword evidence="14" id="KW-1185">Reference proteome</keyword>
<evidence type="ECO:0000256" key="9">
    <source>
        <dbReference type="ARBA" id="ARBA00023002"/>
    </source>
</evidence>
<keyword evidence="6" id="KW-0500">Molybdenum</keyword>
<organism evidence="13 14">
    <name type="scientific">Pseudodesulfovibrio aespoeensis (strain ATCC 700646 / DSM 10631 / Aspo-2)</name>
    <name type="common">Desulfovibrio aespoeensis</name>
    <dbReference type="NCBI Taxonomy" id="643562"/>
    <lineage>
        <taxon>Bacteria</taxon>
        <taxon>Pseudomonadati</taxon>
        <taxon>Thermodesulfobacteriota</taxon>
        <taxon>Desulfovibrionia</taxon>
        <taxon>Desulfovibrionales</taxon>
        <taxon>Desulfovibrionaceae</taxon>
    </lineage>
</organism>
<evidence type="ECO:0000256" key="1">
    <source>
        <dbReference type="ARBA" id="ARBA00001942"/>
    </source>
</evidence>
<dbReference type="PANTHER" id="PTHR43742">
    <property type="entry name" value="TRIMETHYLAMINE-N-OXIDE REDUCTASE"/>
    <property type="match status" value="1"/>
</dbReference>
<dbReference type="CDD" id="cd02778">
    <property type="entry name" value="MopB_CT_Thiosulfate-R-like"/>
    <property type="match status" value="1"/>
</dbReference>
<dbReference type="EMBL" id="CP002431">
    <property type="protein sequence ID" value="ADU64171.1"/>
    <property type="molecule type" value="Genomic_DNA"/>
</dbReference>
<dbReference type="GO" id="GO:0016491">
    <property type="term" value="F:oxidoreductase activity"/>
    <property type="evidence" value="ECO:0007669"/>
    <property type="project" value="UniProtKB-KW"/>
</dbReference>
<dbReference type="NCBIfam" id="TIGR01409">
    <property type="entry name" value="TAT_signal_seq"/>
    <property type="match status" value="1"/>
</dbReference>
<gene>
    <name evidence="13" type="ordered locus">Daes_3179</name>
</gene>
<dbReference type="InterPro" id="IPR006963">
    <property type="entry name" value="Mopterin_OxRdtase_4Fe-4S_dom"/>
</dbReference>
<dbReference type="OrthoDB" id="9803192at2"/>
<evidence type="ECO:0000256" key="4">
    <source>
        <dbReference type="ARBA" id="ARBA00011771"/>
    </source>
</evidence>
<dbReference type="InterPro" id="IPR006657">
    <property type="entry name" value="MoPterin_dinucl-bd_dom"/>
</dbReference>
<keyword evidence="9" id="KW-0560">Oxidoreductase</keyword>
<evidence type="ECO:0000313" key="13">
    <source>
        <dbReference type="EMBL" id="ADU64171.1"/>
    </source>
</evidence>
<dbReference type="GO" id="GO:0042597">
    <property type="term" value="C:periplasmic space"/>
    <property type="evidence" value="ECO:0007669"/>
    <property type="project" value="UniProtKB-SubCell"/>
</dbReference>
<dbReference type="SUPFAM" id="SSF53706">
    <property type="entry name" value="Formate dehydrogenase/DMSO reductase, domains 1-3"/>
    <property type="match status" value="1"/>
</dbReference>
<evidence type="ECO:0000256" key="2">
    <source>
        <dbReference type="ARBA" id="ARBA00004418"/>
    </source>
</evidence>
<dbReference type="STRING" id="643562.Daes_3179"/>
<comment type="cofactor">
    <cofactor evidence="1">
        <name>Mo-bis(molybdopterin guanine dinucleotide)</name>
        <dbReference type="ChEBI" id="CHEBI:60539"/>
    </cofactor>
</comment>
<evidence type="ECO:0000256" key="6">
    <source>
        <dbReference type="ARBA" id="ARBA00022505"/>
    </source>
</evidence>
<keyword evidence="7" id="KW-0479">Metal-binding</keyword>
<dbReference type="PROSITE" id="PS51669">
    <property type="entry name" value="4FE4S_MOW_BIS_MGD"/>
    <property type="match status" value="1"/>
</dbReference>
<dbReference type="Pfam" id="PF01568">
    <property type="entry name" value="Molydop_binding"/>
    <property type="match status" value="1"/>
</dbReference>
<dbReference type="SUPFAM" id="SSF50692">
    <property type="entry name" value="ADC-like"/>
    <property type="match status" value="1"/>
</dbReference>
<accession>E6VR87</accession>
<keyword evidence="11" id="KW-0411">Iron-sulfur</keyword>
<dbReference type="InterPro" id="IPR006311">
    <property type="entry name" value="TAT_signal"/>
</dbReference>
<dbReference type="InterPro" id="IPR006655">
    <property type="entry name" value="Mopterin_OxRdtase_prok_CS"/>
</dbReference>
<dbReference type="SMART" id="SM00926">
    <property type="entry name" value="Molybdop_Fe4S4"/>
    <property type="match status" value="1"/>
</dbReference>
<dbReference type="RefSeq" id="WP_013516072.1">
    <property type="nucleotide sequence ID" value="NC_014844.1"/>
</dbReference>
<dbReference type="Pfam" id="PF04879">
    <property type="entry name" value="Molybdop_Fe4S4"/>
    <property type="match status" value="1"/>
</dbReference>
<name>E6VR87_PSEA9</name>
<evidence type="ECO:0000256" key="11">
    <source>
        <dbReference type="ARBA" id="ARBA00023014"/>
    </source>
</evidence>
<evidence type="ECO:0000256" key="5">
    <source>
        <dbReference type="ARBA" id="ARBA00022485"/>
    </source>
</evidence>
<sequence>MPDSTTTLSRRDFFKASGLMAAAAVGGPALLGGLRKAHAATMTPSMAPARDSKFSVCDMCFNKCGLIARVENGVVAKLDPNPKFLKSRGMLCARGNAGISHVYDPDRLKHPLLRKGERGEGKWQRIPWDEALDMAAQKMAEVREKYLPCGHLFSAGTDMHSLFVGRLAEVYGSFNITSHESLCLVSGNRAFLDTFGEEPFADVLHSKYVIMAGANRFEALVTPDSMDLMTAMREHGCKLVTLDPRYTKTAALSDEWYPIKPGTDMAFMLALAHVIIGEGLYDPQWIAEKTYGMEQLMEHVKQYTPEFAAAECGVPASDIARIARELAAAAPASMVYPGRRSSDYENSTQIRRSFAIVNGLLGNWDRPGGLLAARAVGLRGVPYDAPWYDENHEDRIEAGKVPMMFEHEGSFMVTRDSVLADDPYPIRGWFIYKTNPMATAPDRKKTIEMMHKMDFVTVVDIAMSDTAWYADLVLPSQSYLERIDPCSGLQGSSACACVVKRDPVIEPLYESRSIFDILKGIAGRLDLGEYFDFTIEEFREKQLAGLPGAEGIMDRDGVYYNPSKVYGIYEGMVYKTLSQKVELYNQRYEQMGIDPLPRYTPPTEPPRNQFRLVIGRNAMVTQGSTTNNALLHEFVPTNTLWINPGPAAQLGIADNDLVEVSSAVGRQSLRAEVTDKIREDTVYMLTGFNTLSTQQKLAHGNGASIAEILDGRYDTVTGNAALHQTFVTVTRKVA</sequence>
<dbReference type="Pfam" id="PF00384">
    <property type="entry name" value="Molybdopterin"/>
    <property type="match status" value="1"/>
</dbReference>
<reference evidence="14" key="1">
    <citation type="submission" date="2010-12" db="EMBL/GenBank/DDBJ databases">
        <title>Complete sequence of Desulfovibrio aespoeensis Aspo-2.</title>
        <authorList>
            <consortium name="US DOE Joint Genome Institute"/>
            <person name="Lucas S."/>
            <person name="Copeland A."/>
            <person name="Lapidus A."/>
            <person name="Cheng J.-F."/>
            <person name="Goodwin L."/>
            <person name="Pitluck S."/>
            <person name="Chertkov O."/>
            <person name="Misra M."/>
            <person name="Detter J.C."/>
            <person name="Han C."/>
            <person name="Tapia R."/>
            <person name="Land M."/>
            <person name="Hauser L."/>
            <person name="Kyrpides N."/>
            <person name="Ivanova N."/>
            <person name="Ovchinnikova G."/>
            <person name="Pedersen K."/>
            <person name="Jagevall S."/>
            <person name="Hazen T."/>
            <person name="Woyke T."/>
        </authorList>
    </citation>
    <scope>NUCLEOTIDE SEQUENCE [LARGE SCALE GENOMIC DNA]</scope>
    <source>
        <strain evidence="14">ATCC 700646 / DSM 10631 / Aspo-2</strain>
    </source>
</reference>
<dbReference type="AlphaFoldDB" id="E6VR87"/>
<evidence type="ECO:0000259" key="12">
    <source>
        <dbReference type="PROSITE" id="PS51669"/>
    </source>
</evidence>
<dbReference type="PANTHER" id="PTHR43742:SF9">
    <property type="entry name" value="TETRATHIONATE REDUCTASE SUBUNIT A"/>
    <property type="match status" value="1"/>
</dbReference>
<keyword evidence="10" id="KW-0408">Iron</keyword>
<dbReference type="Proteomes" id="UP000002191">
    <property type="component" value="Chromosome"/>
</dbReference>
<evidence type="ECO:0000256" key="3">
    <source>
        <dbReference type="ARBA" id="ARBA00010312"/>
    </source>
</evidence>
<dbReference type="Gene3D" id="3.40.228.10">
    <property type="entry name" value="Dimethylsulfoxide Reductase, domain 2"/>
    <property type="match status" value="1"/>
</dbReference>
<proteinExistence type="inferred from homology"/>
<dbReference type="InterPro" id="IPR050612">
    <property type="entry name" value="Prok_Mopterin_Oxidored"/>
</dbReference>